<comment type="caution">
    <text evidence="1">The sequence shown here is derived from an EMBL/GenBank/DDBJ whole genome shotgun (WGS) entry which is preliminary data.</text>
</comment>
<accession>A0ABX0GDN9</accession>
<evidence type="ECO:0000313" key="1">
    <source>
        <dbReference type="EMBL" id="NHB87198.1"/>
    </source>
</evidence>
<organism evidence="1 2">
    <name type="scientific">Photorhabdus tasmaniensis</name>
    <dbReference type="NCBI Taxonomy" id="1004159"/>
    <lineage>
        <taxon>Bacteria</taxon>
        <taxon>Pseudomonadati</taxon>
        <taxon>Pseudomonadota</taxon>
        <taxon>Gammaproteobacteria</taxon>
        <taxon>Enterobacterales</taxon>
        <taxon>Morganellaceae</taxon>
        <taxon>Photorhabdus</taxon>
    </lineage>
</organism>
<evidence type="ECO:0008006" key="3">
    <source>
        <dbReference type="Google" id="ProtNLM"/>
    </source>
</evidence>
<keyword evidence="2" id="KW-1185">Reference proteome</keyword>
<gene>
    <name evidence="1" type="ORF">C5471_05515</name>
</gene>
<evidence type="ECO:0000313" key="2">
    <source>
        <dbReference type="Proteomes" id="UP000697802"/>
    </source>
</evidence>
<reference evidence="1 2" key="1">
    <citation type="submission" date="2018-02" db="EMBL/GenBank/DDBJ databases">
        <authorList>
            <person name="Machado R.A."/>
        </authorList>
    </citation>
    <scope>NUCLEOTIDE SEQUENCE [LARGE SCALE GENOMIC DNA]</scope>
    <source>
        <strain evidence="1 2">T327</strain>
    </source>
</reference>
<protein>
    <recommendedName>
        <fullName evidence="3">Phage protein</fullName>
    </recommendedName>
</protein>
<sequence length="235" mass="24891">MWQRKRLSIPAGLKPVTCSTVAVHPWSYGAGKTQSSGHYLSPDNAVNYLADKLVSAGADNNVTVLMITAASLGEFVKNLAGVGAIFPLPELKQLERKARNAANLAISKMQIPALQNSLPAPMPLSLSTVRAATAAQQLQETISQTTGGHSSETMSQMLSQFAAQRAGILKNASETLTRLQSGSFPIWALSTDNVPAAVTNMKKGIPAGDAIFTLAMLFVGEDLAQLRAMVVNDDK</sequence>
<proteinExistence type="predicted"/>
<name>A0ABX0GDN9_9GAMM</name>
<dbReference type="EMBL" id="PUJU01000008">
    <property type="protein sequence ID" value="NHB87198.1"/>
    <property type="molecule type" value="Genomic_DNA"/>
</dbReference>
<dbReference type="Proteomes" id="UP000697802">
    <property type="component" value="Unassembled WGS sequence"/>
</dbReference>